<dbReference type="OrthoDB" id="7473872at2"/>
<accession>A0A1H3ERC2</accession>
<evidence type="ECO:0008006" key="4">
    <source>
        <dbReference type="Google" id="ProtNLM"/>
    </source>
</evidence>
<name>A0A1H3ERC2_9RHOB</name>
<gene>
    <name evidence="2" type="ORF">SAMN04488238_12510</name>
</gene>
<proteinExistence type="predicted"/>
<dbReference type="RefSeq" id="WP_092892490.1">
    <property type="nucleotide sequence ID" value="NZ_FNOM01000025.1"/>
</dbReference>
<feature type="region of interest" description="Disordered" evidence="1">
    <location>
        <begin position="97"/>
        <end position="121"/>
    </location>
</feature>
<dbReference type="EMBL" id="FNOM01000025">
    <property type="protein sequence ID" value="SDX81296.1"/>
    <property type="molecule type" value="Genomic_DNA"/>
</dbReference>
<dbReference type="Proteomes" id="UP000198539">
    <property type="component" value="Unassembled WGS sequence"/>
</dbReference>
<evidence type="ECO:0000313" key="3">
    <source>
        <dbReference type="Proteomes" id="UP000198539"/>
    </source>
</evidence>
<sequence>MGGPNRETVVVTLSDGSALHLRFDINAVCDFEEVMTAGGFDATRELHRMETSVRPTVSAVRAMVYASAREKRPDLTLRHVGDLLRTDGEALVKAAREAMQRAAPDPAPEGEAAEKQTPPNP</sequence>
<protein>
    <recommendedName>
        <fullName evidence="4">Phage tail tube protein, GTA-gp10</fullName>
    </recommendedName>
</protein>
<evidence type="ECO:0000256" key="1">
    <source>
        <dbReference type="SAM" id="MobiDB-lite"/>
    </source>
</evidence>
<dbReference type="AlphaFoldDB" id="A0A1H3ERC2"/>
<reference evidence="2 3" key="1">
    <citation type="submission" date="2016-10" db="EMBL/GenBank/DDBJ databases">
        <authorList>
            <person name="de Groot N.N."/>
        </authorList>
    </citation>
    <scope>NUCLEOTIDE SEQUENCE [LARGE SCALE GENOMIC DNA]</scope>
    <source>
        <strain evidence="2 3">CGMCC 1.8894</strain>
    </source>
</reference>
<organism evidence="2 3">
    <name type="scientific">Roseicitreum antarcticum</name>
    <dbReference type="NCBI Taxonomy" id="564137"/>
    <lineage>
        <taxon>Bacteria</taxon>
        <taxon>Pseudomonadati</taxon>
        <taxon>Pseudomonadota</taxon>
        <taxon>Alphaproteobacteria</taxon>
        <taxon>Rhodobacterales</taxon>
        <taxon>Paracoccaceae</taxon>
        <taxon>Roseicitreum</taxon>
    </lineage>
</organism>
<evidence type="ECO:0000313" key="2">
    <source>
        <dbReference type="EMBL" id="SDX81296.1"/>
    </source>
</evidence>
<dbReference type="STRING" id="564137.SAMN04488238_12510"/>
<keyword evidence="3" id="KW-1185">Reference proteome</keyword>